<reference evidence="3" key="1">
    <citation type="submission" date="2016-10" db="EMBL/GenBank/DDBJ databases">
        <authorList>
            <person name="Varghese N."/>
            <person name="Submissions S."/>
        </authorList>
    </citation>
    <scope>NUCLEOTIDE SEQUENCE [LARGE SCALE GENOMIC DNA]</scope>
    <source>
        <strain evidence="3">CGMCC 4.3504</strain>
    </source>
</reference>
<accession>A0A1G7AJK6</accession>
<protein>
    <submittedName>
        <fullName evidence="2">Uncharacterized protein</fullName>
    </submittedName>
</protein>
<keyword evidence="1" id="KW-0812">Transmembrane</keyword>
<feature type="transmembrane region" description="Helical" evidence="1">
    <location>
        <begin position="43"/>
        <end position="64"/>
    </location>
</feature>
<sequence length="200" mass="20686">MTHLSVLVFVLAALLLAMACVKADRVRAWRESLNPSAPDVPDAAFVVARLVLVTTAVAGIVVGVRGLAVEDAVKWSDDELTSAVEQAVTALDGTTGLGDLYGSASTVDRENARMIEDEVVEHGGGDAPQSGVDAYPAAGNTAPDSSYTVKGDGAGAAFCVHVRRTRSKEDDWHPPGITGGEGTTVVPAYAYAVTSREGTC</sequence>
<dbReference type="RefSeq" id="WP_079039640.1">
    <property type="nucleotide sequence ID" value="NZ_FMZK01000018.1"/>
</dbReference>
<evidence type="ECO:0000313" key="2">
    <source>
        <dbReference type="EMBL" id="SDE14195.1"/>
    </source>
</evidence>
<dbReference type="AlphaFoldDB" id="A0A1G7AJK6"/>
<keyword evidence="1" id="KW-1133">Transmembrane helix</keyword>
<proteinExistence type="predicted"/>
<dbReference type="Proteomes" id="UP000182100">
    <property type="component" value="Unassembled WGS sequence"/>
</dbReference>
<dbReference type="STRING" id="67344.SAMN05216505_11869"/>
<gene>
    <name evidence="2" type="ORF">SAMN05216505_11869</name>
</gene>
<keyword evidence="1" id="KW-0472">Membrane</keyword>
<keyword evidence="3" id="KW-1185">Reference proteome</keyword>
<evidence type="ECO:0000313" key="3">
    <source>
        <dbReference type="Proteomes" id="UP000182100"/>
    </source>
</evidence>
<name>A0A1G7AJK6_9ACTN</name>
<evidence type="ECO:0000256" key="1">
    <source>
        <dbReference type="SAM" id="Phobius"/>
    </source>
</evidence>
<dbReference type="EMBL" id="FMZK01000018">
    <property type="protein sequence ID" value="SDE14195.1"/>
    <property type="molecule type" value="Genomic_DNA"/>
</dbReference>
<organism evidence="2 3">
    <name type="scientific">Streptomyces prasinopilosus</name>
    <dbReference type="NCBI Taxonomy" id="67344"/>
    <lineage>
        <taxon>Bacteria</taxon>
        <taxon>Bacillati</taxon>
        <taxon>Actinomycetota</taxon>
        <taxon>Actinomycetes</taxon>
        <taxon>Kitasatosporales</taxon>
        <taxon>Streptomycetaceae</taxon>
        <taxon>Streptomyces</taxon>
    </lineage>
</organism>